<gene>
    <name evidence="2" type="ORF">CYPRO_1787</name>
</gene>
<dbReference type="AlphaFoldDB" id="A0A345UKN5"/>
<dbReference type="GO" id="GO:0016020">
    <property type="term" value="C:membrane"/>
    <property type="evidence" value="ECO:0007669"/>
    <property type="project" value="InterPro"/>
</dbReference>
<dbReference type="KEGG" id="cprv:CYPRO_1787"/>
<feature type="transmembrane region" description="Helical" evidence="1">
    <location>
        <begin position="12"/>
        <end position="37"/>
    </location>
</feature>
<accession>A0A345UKN5</accession>
<keyword evidence="3" id="KW-1185">Reference proteome</keyword>
<keyword evidence="1" id="KW-1133">Transmembrane helix</keyword>
<dbReference type="OrthoDB" id="5966279at2"/>
<feature type="transmembrane region" description="Helical" evidence="1">
    <location>
        <begin position="49"/>
        <end position="67"/>
    </location>
</feature>
<proteinExistence type="predicted"/>
<dbReference type="GO" id="GO:0015097">
    <property type="term" value="F:mercury ion transmembrane transporter activity"/>
    <property type="evidence" value="ECO:0007669"/>
    <property type="project" value="InterPro"/>
</dbReference>
<sequence>MKATTQINLFSRISIFLSSLCVIHCLAVPFLILFLPALSFFTGSTFESILILTVVPLSAAGFFPTWLRHKNRTYLTVYVSSILLLLIGQFAVSHNHHVTLAQTASLGYFSEIILLTVGALGLAWVTYKNAKHTHSCTNPHHKH</sequence>
<organism evidence="2 3">
    <name type="scientific">Cyclonatronum proteinivorum</name>
    <dbReference type="NCBI Taxonomy" id="1457365"/>
    <lineage>
        <taxon>Bacteria</taxon>
        <taxon>Pseudomonadati</taxon>
        <taxon>Balneolota</taxon>
        <taxon>Balneolia</taxon>
        <taxon>Balneolales</taxon>
        <taxon>Cyclonatronaceae</taxon>
        <taxon>Cyclonatronum</taxon>
    </lineage>
</organism>
<protein>
    <submittedName>
        <fullName evidence="2">MerC mercury resistance protein</fullName>
    </submittedName>
</protein>
<dbReference type="RefSeq" id="WP_114984272.1">
    <property type="nucleotide sequence ID" value="NZ_CP027806.1"/>
</dbReference>
<keyword evidence="1" id="KW-0472">Membrane</keyword>
<keyword evidence="1" id="KW-0812">Transmembrane</keyword>
<reference evidence="2 3" key="1">
    <citation type="submission" date="2018-03" db="EMBL/GenBank/DDBJ databases">
        <title>Phenotypic and genomic properties of Cyclonatronum proteinivorum gen. nov., sp. nov., a haloalkaliphilic bacteroidete from soda lakes possessing Na+-translocating rhodopsin.</title>
        <authorList>
            <person name="Toshchakov S.V."/>
            <person name="Korzhenkov A."/>
            <person name="Samarov N.I."/>
            <person name="Kublanov I.V."/>
            <person name="Muntyan M.S."/>
            <person name="Sorokin D.Y."/>
        </authorList>
    </citation>
    <scope>NUCLEOTIDE SEQUENCE [LARGE SCALE GENOMIC DNA]</scope>
    <source>
        <strain evidence="2 3">Omega</strain>
    </source>
</reference>
<dbReference type="InterPro" id="IPR004891">
    <property type="entry name" value="Mercury-R_MerC"/>
</dbReference>
<evidence type="ECO:0000313" key="2">
    <source>
        <dbReference type="EMBL" id="AXJ01037.1"/>
    </source>
</evidence>
<name>A0A345UKN5_9BACT</name>
<dbReference type="Proteomes" id="UP000254808">
    <property type="component" value="Chromosome"/>
</dbReference>
<feature type="transmembrane region" description="Helical" evidence="1">
    <location>
        <begin position="74"/>
        <end position="92"/>
    </location>
</feature>
<dbReference type="Pfam" id="PF03203">
    <property type="entry name" value="MerC"/>
    <property type="match status" value="1"/>
</dbReference>
<dbReference type="EMBL" id="CP027806">
    <property type="protein sequence ID" value="AXJ01037.1"/>
    <property type="molecule type" value="Genomic_DNA"/>
</dbReference>
<evidence type="ECO:0000313" key="3">
    <source>
        <dbReference type="Proteomes" id="UP000254808"/>
    </source>
</evidence>
<evidence type="ECO:0000256" key="1">
    <source>
        <dbReference type="SAM" id="Phobius"/>
    </source>
</evidence>
<feature type="transmembrane region" description="Helical" evidence="1">
    <location>
        <begin position="104"/>
        <end position="125"/>
    </location>
</feature>